<keyword evidence="3" id="KW-1003">Cell membrane</keyword>
<feature type="transmembrane region" description="Helical" evidence="7">
    <location>
        <begin position="290"/>
        <end position="308"/>
    </location>
</feature>
<feature type="transmembrane region" description="Helical" evidence="7">
    <location>
        <begin position="139"/>
        <end position="157"/>
    </location>
</feature>
<keyword evidence="4 7" id="KW-0812">Transmembrane</keyword>
<comment type="subcellular location">
    <subcellularLocation>
        <location evidence="1">Cell membrane</location>
        <topology evidence="1">Multi-pass membrane protein</topology>
    </subcellularLocation>
</comment>
<feature type="transmembrane region" description="Helical" evidence="7">
    <location>
        <begin position="163"/>
        <end position="184"/>
    </location>
</feature>
<dbReference type="GO" id="GO:0022857">
    <property type="term" value="F:transmembrane transporter activity"/>
    <property type="evidence" value="ECO:0007669"/>
    <property type="project" value="InterPro"/>
</dbReference>
<feature type="transmembrane region" description="Helical" evidence="7">
    <location>
        <begin position="12"/>
        <end position="34"/>
    </location>
</feature>
<dbReference type="GO" id="GO:0005886">
    <property type="term" value="C:plasma membrane"/>
    <property type="evidence" value="ECO:0007669"/>
    <property type="project" value="UniProtKB-SubCell"/>
</dbReference>
<evidence type="ECO:0000256" key="1">
    <source>
        <dbReference type="ARBA" id="ARBA00004651"/>
    </source>
</evidence>
<name>A0A4U2YWB8_9BACI</name>
<dbReference type="PANTHER" id="PTHR23517:SF3">
    <property type="entry name" value="INTEGRAL MEMBRANE TRANSPORT PROTEIN"/>
    <property type="match status" value="1"/>
</dbReference>
<feature type="transmembrane region" description="Helical" evidence="7">
    <location>
        <begin position="354"/>
        <end position="373"/>
    </location>
</feature>
<dbReference type="Pfam" id="PF07690">
    <property type="entry name" value="MFS_1"/>
    <property type="match status" value="1"/>
</dbReference>
<protein>
    <submittedName>
        <fullName evidence="9">MFS transporter</fullName>
    </submittedName>
</protein>
<dbReference type="EMBL" id="SZPU01000060">
    <property type="protein sequence ID" value="TKI65986.1"/>
    <property type="molecule type" value="Genomic_DNA"/>
</dbReference>
<evidence type="ECO:0000256" key="5">
    <source>
        <dbReference type="ARBA" id="ARBA00022989"/>
    </source>
</evidence>
<evidence type="ECO:0000313" key="10">
    <source>
        <dbReference type="Proteomes" id="UP000308744"/>
    </source>
</evidence>
<dbReference type="Gene3D" id="1.20.1250.20">
    <property type="entry name" value="MFS general substrate transporter like domains"/>
    <property type="match status" value="2"/>
</dbReference>
<dbReference type="PROSITE" id="PS50850">
    <property type="entry name" value="MFS"/>
    <property type="match status" value="1"/>
</dbReference>
<keyword evidence="2" id="KW-0813">Transport</keyword>
<proteinExistence type="predicted"/>
<reference evidence="9 10" key="1">
    <citation type="submission" date="2019-04" db="EMBL/GenBank/DDBJ databases">
        <title>Lysinibacillus genome sequencing.</title>
        <authorList>
            <person name="Dunlap C."/>
        </authorList>
    </citation>
    <scope>NUCLEOTIDE SEQUENCE [LARGE SCALE GENOMIC DNA]</scope>
    <source>
        <strain evidence="9 10">CCTCC AB 2010389</strain>
    </source>
</reference>
<evidence type="ECO:0000256" key="4">
    <source>
        <dbReference type="ARBA" id="ARBA00022692"/>
    </source>
</evidence>
<feature type="transmembrane region" description="Helical" evidence="7">
    <location>
        <begin position="314"/>
        <end position="333"/>
    </location>
</feature>
<keyword evidence="6 7" id="KW-0472">Membrane</keyword>
<feature type="transmembrane region" description="Helical" evidence="7">
    <location>
        <begin position="257"/>
        <end position="278"/>
    </location>
</feature>
<sequence length="408" mass="45875">MIFNKLNTTLKVRLVSNLFQEIIFTGTMPFVALYLTDMISVKFSGIFLTVAVVISMAFSFIGGYVSDSNRKKTNIVLLQILMSIFLLLMGVGLLVSSLMLFCISYLLFTIAFGIQSPIMDAAIMDAITEYESYVYKLSYWITNVGVAIGSVIGGFFYSYKPFLLFTIGFIVYIIVALAFIKWFVEISVERRSKILSNVLRDGISSYMDAIKDRRYMILTIGFSLIMIGELSIYSYIAIKLKQSFEEVNVLQINIDGIKMYSIILLLNTIIVVFFTFNITKLVEKLSTGRVLVLGLTLYTVGYVGLSYFNTLIPLIIAIILATVGEIIYSPVYSTERYKIIPESKRGSYSAIENIGFYFAEILARLAIVLSVYLSSFQMSLLLLIILTVGSIMTSRSLTLTESVNRNDK</sequence>
<evidence type="ECO:0000256" key="2">
    <source>
        <dbReference type="ARBA" id="ARBA00022448"/>
    </source>
</evidence>
<dbReference type="PANTHER" id="PTHR23517">
    <property type="entry name" value="RESISTANCE PROTEIN MDTM, PUTATIVE-RELATED-RELATED"/>
    <property type="match status" value="1"/>
</dbReference>
<dbReference type="InterPro" id="IPR036259">
    <property type="entry name" value="MFS_trans_sf"/>
</dbReference>
<dbReference type="RefSeq" id="WP_107895380.1">
    <property type="nucleotide sequence ID" value="NZ_PYWM01000009.1"/>
</dbReference>
<dbReference type="Proteomes" id="UP000308744">
    <property type="component" value="Unassembled WGS sequence"/>
</dbReference>
<feature type="transmembrane region" description="Helical" evidence="7">
    <location>
        <begin position="379"/>
        <end position="398"/>
    </location>
</feature>
<feature type="transmembrane region" description="Helical" evidence="7">
    <location>
        <begin position="46"/>
        <end position="65"/>
    </location>
</feature>
<dbReference type="SUPFAM" id="SSF103473">
    <property type="entry name" value="MFS general substrate transporter"/>
    <property type="match status" value="1"/>
</dbReference>
<evidence type="ECO:0000256" key="7">
    <source>
        <dbReference type="SAM" id="Phobius"/>
    </source>
</evidence>
<keyword evidence="10" id="KW-1185">Reference proteome</keyword>
<dbReference type="InterPro" id="IPR020846">
    <property type="entry name" value="MFS_dom"/>
</dbReference>
<dbReference type="InterPro" id="IPR011701">
    <property type="entry name" value="MFS"/>
</dbReference>
<evidence type="ECO:0000256" key="3">
    <source>
        <dbReference type="ARBA" id="ARBA00022475"/>
    </source>
</evidence>
<organism evidence="9 10">
    <name type="scientific">Lysinibacillus mangiferihumi</name>
    <dbReference type="NCBI Taxonomy" id="1130819"/>
    <lineage>
        <taxon>Bacteria</taxon>
        <taxon>Bacillati</taxon>
        <taxon>Bacillota</taxon>
        <taxon>Bacilli</taxon>
        <taxon>Bacillales</taxon>
        <taxon>Bacillaceae</taxon>
        <taxon>Lysinibacillus</taxon>
    </lineage>
</organism>
<evidence type="ECO:0000256" key="6">
    <source>
        <dbReference type="ARBA" id="ARBA00023136"/>
    </source>
</evidence>
<evidence type="ECO:0000313" key="9">
    <source>
        <dbReference type="EMBL" id="TKI65986.1"/>
    </source>
</evidence>
<feature type="transmembrane region" description="Helical" evidence="7">
    <location>
        <begin position="215"/>
        <end position="237"/>
    </location>
</feature>
<keyword evidence="5 7" id="KW-1133">Transmembrane helix</keyword>
<accession>A0A4U2YWB8</accession>
<gene>
    <name evidence="9" type="ORF">FC756_15765</name>
</gene>
<evidence type="ECO:0000259" key="8">
    <source>
        <dbReference type="PROSITE" id="PS50850"/>
    </source>
</evidence>
<feature type="transmembrane region" description="Helical" evidence="7">
    <location>
        <begin position="105"/>
        <end position="127"/>
    </location>
</feature>
<feature type="domain" description="Major facilitator superfamily (MFS) profile" evidence="8">
    <location>
        <begin position="1"/>
        <end position="401"/>
    </location>
</feature>
<dbReference type="InterPro" id="IPR050171">
    <property type="entry name" value="MFS_Transporters"/>
</dbReference>
<comment type="caution">
    <text evidence="9">The sequence shown here is derived from an EMBL/GenBank/DDBJ whole genome shotgun (WGS) entry which is preliminary data.</text>
</comment>
<feature type="transmembrane region" description="Helical" evidence="7">
    <location>
        <begin position="77"/>
        <end position="99"/>
    </location>
</feature>
<dbReference type="AlphaFoldDB" id="A0A4U2YWB8"/>